<sequence>MAADIAAMSSPRSPDHLAPARGFGQINTGFDNIAHNPQRGNSQRIRARRMYSPITNLPIQGRTVLVKENLGGSQSAFSSWACCSQPAGEDPSADFALFLHNLTLSPVKNVSLKLPKLLDQTVTYKSRSRQATSQHFGNKNKDKNIAACSMTPIFVATPPNYHVHFIKFSRL</sequence>
<evidence type="ECO:0000256" key="1">
    <source>
        <dbReference type="SAM" id="MobiDB-lite"/>
    </source>
</evidence>
<dbReference type="EMBL" id="CM004474">
    <property type="protein sequence ID" value="OCT79742.1"/>
    <property type="molecule type" value="Genomic_DNA"/>
</dbReference>
<name>A0A974HIV5_XENLA</name>
<accession>A0A974HIV5</accession>
<protein>
    <submittedName>
        <fullName evidence="2">Uncharacterized protein</fullName>
    </submittedName>
</protein>
<dbReference type="Proteomes" id="UP000694892">
    <property type="component" value="Chromosome 5L"/>
</dbReference>
<evidence type="ECO:0000313" key="2">
    <source>
        <dbReference type="EMBL" id="OCT79742.1"/>
    </source>
</evidence>
<reference evidence="3" key="1">
    <citation type="journal article" date="2016" name="Nature">
        <title>Genome evolution in the allotetraploid frog Xenopus laevis.</title>
        <authorList>
            <person name="Session A.M."/>
            <person name="Uno Y."/>
            <person name="Kwon T."/>
            <person name="Chapman J.A."/>
            <person name="Toyoda A."/>
            <person name="Takahashi S."/>
            <person name="Fukui A."/>
            <person name="Hikosaka A."/>
            <person name="Suzuki A."/>
            <person name="Kondo M."/>
            <person name="van Heeringen S.J."/>
            <person name="Quigley I."/>
            <person name="Heinz S."/>
            <person name="Ogino H."/>
            <person name="Ochi H."/>
            <person name="Hellsten U."/>
            <person name="Lyons J.B."/>
            <person name="Simakov O."/>
            <person name="Putnam N."/>
            <person name="Stites J."/>
            <person name="Kuroki Y."/>
            <person name="Tanaka T."/>
            <person name="Michiue T."/>
            <person name="Watanabe M."/>
            <person name="Bogdanovic O."/>
            <person name="Lister R."/>
            <person name="Georgiou G."/>
            <person name="Paranjpe S.S."/>
            <person name="van Kruijsbergen I."/>
            <person name="Shu S."/>
            <person name="Carlson J."/>
            <person name="Kinoshita T."/>
            <person name="Ohta Y."/>
            <person name="Mawaribuchi S."/>
            <person name="Jenkins J."/>
            <person name="Grimwood J."/>
            <person name="Schmutz J."/>
            <person name="Mitros T."/>
            <person name="Mozaffari S.V."/>
            <person name="Suzuki Y."/>
            <person name="Haramoto Y."/>
            <person name="Yamamoto T.S."/>
            <person name="Takagi C."/>
            <person name="Heald R."/>
            <person name="Miller K."/>
            <person name="Haudenschild C."/>
            <person name="Kitzman J."/>
            <person name="Nakayama T."/>
            <person name="Izutsu Y."/>
            <person name="Robert J."/>
            <person name="Fortriede J."/>
            <person name="Burns K."/>
            <person name="Lotay V."/>
            <person name="Karimi K."/>
            <person name="Yasuoka Y."/>
            <person name="Dichmann D.S."/>
            <person name="Flajnik M.F."/>
            <person name="Houston D.W."/>
            <person name="Shendure J."/>
            <person name="DuPasquier L."/>
            <person name="Vize P.D."/>
            <person name="Zorn A.M."/>
            <person name="Ito M."/>
            <person name="Marcotte E.M."/>
            <person name="Wallingford J.B."/>
            <person name="Ito Y."/>
            <person name="Asashima M."/>
            <person name="Ueno N."/>
            <person name="Matsuda Y."/>
            <person name="Veenstra G.J."/>
            <person name="Fujiyama A."/>
            <person name="Harland R.M."/>
            <person name="Taira M."/>
            <person name="Rokhsar D.S."/>
        </authorList>
    </citation>
    <scope>NUCLEOTIDE SEQUENCE [LARGE SCALE GENOMIC DNA]</scope>
    <source>
        <strain evidence="3">J</strain>
    </source>
</reference>
<feature type="region of interest" description="Disordered" evidence="1">
    <location>
        <begin position="1"/>
        <end position="21"/>
    </location>
</feature>
<proteinExistence type="predicted"/>
<dbReference type="AlphaFoldDB" id="A0A974HIV5"/>
<gene>
    <name evidence="2" type="ORF">XELAEV_18026552mg</name>
</gene>
<organism evidence="2 3">
    <name type="scientific">Xenopus laevis</name>
    <name type="common">African clawed frog</name>
    <dbReference type="NCBI Taxonomy" id="8355"/>
    <lineage>
        <taxon>Eukaryota</taxon>
        <taxon>Metazoa</taxon>
        <taxon>Chordata</taxon>
        <taxon>Craniata</taxon>
        <taxon>Vertebrata</taxon>
        <taxon>Euteleostomi</taxon>
        <taxon>Amphibia</taxon>
        <taxon>Batrachia</taxon>
        <taxon>Anura</taxon>
        <taxon>Pipoidea</taxon>
        <taxon>Pipidae</taxon>
        <taxon>Xenopodinae</taxon>
        <taxon>Xenopus</taxon>
        <taxon>Xenopus</taxon>
    </lineage>
</organism>
<evidence type="ECO:0000313" key="3">
    <source>
        <dbReference type="Proteomes" id="UP000694892"/>
    </source>
</evidence>